<dbReference type="InterPro" id="IPR007492">
    <property type="entry name" value="LytTR_DNA-bd_dom"/>
</dbReference>
<dbReference type="GO" id="GO:0000156">
    <property type="term" value="F:phosphorelay response regulator activity"/>
    <property type="evidence" value="ECO:0007669"/>
    <property type="project" value="InterPro"/>
</dbReference>
<comment type="function">
    <text evidence="2">May play the central regulatory role in sporulation. It may be an element of the effector pathway responsible for the activation of sporulation genes in response to nutritional stress. Spo0A may act in concert with spo0H (a sigma factor) to control the expression of some genes that are critical to the sporulation process.</text>
</comment>
<dbReference type="PANTHER" id="PTHR37299">
    <property type="entry name" value="TRANSCRIPTIONAL REGULATOR-RELATED"/>
    <property type="match status" value="1"/>
</dbReference>
<dbReference type="InterPro" id="IPR046947">
    <property type="entry name" value="LytR-like"/>
</dbReference>
<dbReference type="Gene3D" id="2.40.50.1020">
    <property type="entry name" value="LytTr DNA-binding domain"/>
    <property type="match status" value="1"/>
</dbReference>
<evidence type="ECO:0000313" key="5">
    <source>
        <dbReference type="EMBL" id="HIX47319.1"/>
    </source>
</evidence>
<accession>A0A9D2ASB0</accession>
<evidence type="ECO:0000259" key="4">
    <source>
        <dbReference type="PROSITE" id="PS50110"/>
    </source>
</evidence>
<protein>
    <recommendedName>
        <fullName evidence="1">Stage 0 sporulation protein A homolog</fullName>
    </recommendedName>
</protein>
<dbReference type="Pfam" id="PF00072">
    <property type="entry name" value="Response_reg"/>
    <property type="match status" value="1"/>
</dbReference>
<comment type="caution">
    <text evidence="5">The sequence shown here is derived from an EMBL/GenBank/DDBJ whole genome shotgun (WGS) entry which is preliminary data.</text>
</comment>
<dbReference type="EMBL" id="DXFD01000094">
    <property type="protein sequence ID" value="HIX47319.1"/>
    <property type="molecule type" value="Genomic_DNA"/>
</dbReference>
<proteinExistence type="predicted"/>
<dbReference type="SMART" id="SM00448">
    <property type="entry name" value="REC"/>
    <property type="match status" value="1"/>
</dbReference>
<evidence type="ECO:0000313" key="6">
    <source>
        <dbReference type="Proteomes" id="UP000824249"/>
    </source>
</evidence>
<dbReference type="AlphaFoldDB" id="A0A9D2ASB0"/>
<evidence type="ECO:0000256" key="3">
    <source>
        <dbReference type="PROSITE-ProRule" id="PRU00169"/>
    </source>
</evidence>
<evidence type="ECO:0000256" key="1">
    <source>
        <dbReference type="ARBA" id="ARBA00018672"/>
    </source>
</evidence>
<reference evidence="5" key="2">
    <citation type="submission" date="2021-04" db="EMBL/GenBank/DDBJ databases">
        <authorList>
            <person name="Gilroy R."/>
        </authorList>
    </citation>
    <scope>NUCLEOTIDE SEQUENCE</scope>
    <source>
        <strain evidence="5">26628</strain>
    </source>
</reference>
<dbReference type="Gene3D" id="3.40.50.2300">
    <property type="match status" value="1"/>
</dbReference>
<sequence>MVRIAIVEHDASVSARLHELLEIWQSRNFVQMSVLEYNDELEFISAYPSPLDMVLLSVEQPHMGGMEIVRRIRHFDRDVRIVLLSEGCDAAPLGYQYDVFDYLLKPVDANALFYCLHRAASLYAALPSRTHTVQCDGIVRRLYLRDILYVEVLGHFLVYHVADEREGVRKYKVKGQLVRIRDKFTHSGFFRVNRSFLVNVARADKITRDTLFYGERQIAIARSSKGAFRRYLAGIGGL</sequence>
<gene>
    <name evidence="5" type="ORF">H9737_06500</name>
</gene>
<dbReference type="SMART" id="SM00850">
    <property type="entry name" value="LytTR"/>
    <property type="match status" value="1"/>
</dbReference>
<organism evidence="5 6">
    <name type="scientific">Candidatus Borkfalkia faecigallinarum</name>
    <dbReference type="NCBI Taxonomy" id="2838509"/>
    <lineage>
        <taxon>Bacteria</taxon>
        <taxon>Bacillati</taxon>
        <taxon>Bacillota</taxon>
        <taxon>Clostridia</taxon>
        <taxon>Christensenellales</taxon>
        <taxon>Christensenellaceae</taxon>
        <taxon>Candidatus Borkfalkia</taxon>
    </lineage>
</organism>
<keyword evidence="5" id="KW-0238">DNA-binding</keyword>
<evidence type="ECO:0000256" key="2">
    <source>
        <dbReference type="ARBA" id="ARBA00024867"/>
    </source>
</evidence>
<dbReference type="InterPro" id="IPR011006">
    <property type="entry name" value="CheY-like_superfamily"/>
</dbReference>
<feature type="domain" description="Response regulatory" evidence="4">
    <location>
        <begin position="3"/>
        <end position="120"/>
    </location>
</feature>
<name>A0A9D2ASB0_9FIRM</name>
<dbReference type="InterPro" id="IPR001789">
    <property type="entry name" value="Sig_transdc_resp-reg_receiver"/>
</dbReference>
<dbReference type="PANTHER" id="PTHR37299:SF1">
    <property type="entry name" value="STAGE 0 SPORULATION PROTEIN A HOMOLOG"/>
    <property type="match status" value="1"/>
</dbReference>
<comment type="caution">
    <text evidence="3">Lacks conserved residue(s) required for the propagation of feature annotation.</text>
</comment>
<dbReference type="Proteomes" id="UP000824249">
    <property type="component" value="Unassembled WGS sequence"/>
</dbReference>
<reference evidence="5" key="1">
    <citation type="journal article" date="2021" name="PeerJ">
        <title>Extensive microbial diversity within the chicken gut microbiome revealed by metagenomics and culture.</title>
        <authorList>
            <person name="Gilroy R."/>
            <person name="Ravi A."/>
            <person name="Getino M."/>
            <person name="Pursley I."/>
            <person name="Horton D.L."/>
            <person name="Alikhan N.F."/>
            <person name="Baker D."/>
            <person name="Gharbi K."/>
            <person name="Hall N."/>
            <person name="Watson M."/>
            <person name="Adriaenssens E.M."/>
            <person name="Foster-Nyarko E."/>
            <person name="Jarju S."/>
            <person name="Secka A."/>
            <person name="Antonio M."/>
            <person name="Oren A."/>
            <person name="Chaudhuri R.R."/>
            <person name="La Ragione R."/>
            <person name="Hildebrand F."/>
            <person name="Pallen M.J."/>
        </authorList>
    </citation>
    <scope>NUCLEOTIDE SEQUENCE</scope>
    <source>
        <strain evidence="5">26628</strain>
    </source>
</reference>
<dbReference type="SUPFAM" id="SSF52172">
    <property type="entry name" value="CheY-like"/>
    <property type="match status" value="1"/>
</dbReference>
<dbReference type="PROSITE" id="PS50110">
    <property type="entry name" value="RESPONSE_REGULATORY"/>
    <property type="match status" value="1"/>
</dbReference>
<dbReference type="CDD" id="cd00156">
    <property type="entry name" value="REC"/>
    <property type="match status" value="1"/>
</dbReference>
<dbReference type="GO" id="GO:0003677">
    <property type="term" value="F:DNA binding"/>
    <property type="evidence" value="ECO:0007669"/>
    <property type="project" value="UniProtKB-KW"/>
</dbReference>
<dbReference type="Pfam" id="PF04397">
    <property type="entry name" value="LytTR"/>
    <property type="match status" value="1"/>
</dbReference>